<protein>
    <submittedName>
        <fullName evidence="1">Uncharacterized protein</fullName>
    </submittedName>
</protein>
<evidence type="ECO:0000313" key="1">
    <source>
        <dbReference type="EMBL" id="GAH15535.1"/>
    </source>
</evidence>
<dbReference type="EMBL" id="BART01035550">
    <property type="protein sequence ID" value="GAH15535.1"/>
    <property type="molecule type" value="Genomic_DNA"/>
</dbReference>
<feature type="non-terminal residue" evidence="1">
    <location>
        <position position="145"/>
    </location>
</feature>
<gene>
    <name evidence="1" type="ORF">S01H4_60326</name>
</gene>
<name>X1E585_9ZZZZ</name>
<dbReference type="AlphaFoldDB" id="X1E585"/>
<accession>X1E585</accession>
<reference evidence="1" key="1">
    <citation type="journal article" date="2014" name="Front. Microbiol.">
        <title>High frequency of phylogenetically diverse reductive dehalogenase-homologous genes in deep subseafloor sedimentary metagenomes.</title>
        <authorList>
            <person name="Kawai M."/>
            <person name="Futagami T."/>
            <person name="Toyoda A."/>
            <person name="Takaki Y."/>
            <person name="Nishi S."/>
            <person name="Hori S."/>
            <person name="Arai W."/>
            <person name="Tsubouchi T."/>
            <person name="Morono Y."/>
            <person name="Uchiyama I."/>
            <person name="Ito T."/>
            <person name="Fujiyama A."/>
            <person name="Inagaki F."/>
            <person name="Takami H."/>
        </authorList>
    </citation>
    <scope>NUCLEOTIDE SEQUENCE</scope>
    <source>
        <strain evidence="1">Expedition CK06-06</strain>
    </source>
</reference>
<proteinExistence type="predicted"/>
<organism evidence="1">
    <name type="scientific">marine sediment metagenome</name>
    <dbReference type="NCBI Taxonomy" id="412755"/>
    <lineage>
        <taxon>unclassified sequences</taxon>
        <taxon>metagenomes</taxon>
        <taxon>ecological metagenomes</taxon>
    </lineage>
</organism>
<comment type="caution">
    <text evidence="1">The sequence shown here is derived from an EMBL/GenBank/DDBJ whole genome shotgun (WGS) entry which is preliminary data.</text>
</comment>
<sequence length="145" mass="16438">MYNIGLREVGEVGWKIVHPDTDGLTIEKNVNGEIFLTGSLTFINNGDWSYLYTKKLAGVIQLEVESNNYPGQPSGLLSIAGEWDYRVMKCTLKVDNNSIYVPFRNILDTEQTPTANNRLFDYDSYVDYKYCSPSKVATVYPNYAV</sequence>